<dbReference type="GO" id="GO:0031419">
    <property type="term" value="F:cobalamin binding"/>
    <property type="evidence" value="ECO:0007669"/>
    <property type="project" value="InterPro"/>
</dbReference>
<name>A0AA41Z4K0_9SPHN</name>
<evidence type="ECO:0000256" key="5">
    <source>
        <dbReference type="ARBA" id="ARBA00023014"/>
    </source>
</evidence>
<evidence type="ECO:0000313" key="9">
    <source>
        <dbReference type="Proteomes" id="UP001165565"/>
    </source>
</evidence>
<keyword evidence="5" id="KW-0411">Iron-sulfur</keyword>
<dbReference type="NCBIfam" id="TIGR03975">
    <property type="entry name" value="rSAM_ocin_1"/>
    <property type="match status" value="1"/>
</dbReference>
<dbReference type="InterPro" id="IPR051198">
    <property type="entry name" value="BchE-like"/>
</dbReference>
<dbReference type="InterPro" id="IPR058240">
    <property type="entry name" value="rSAM_sf"/>
</dbReference>
<dbReference type="Gene3D" id="3.80.30.20">
    <property type="entry name" value="tm_1862 like domain"/>
    <property type="match status" value="1"/>
</dbReference>
<accession>A0AA41Z4K0</accession>
<dbReference type="Proteomes" id="UP001165565">
    <property type="component" value="Unassembled WGS sequence"/>
</dbReference>
<dbReference type="EMBL" id="JANFAV010000002">
    <property type="protein sequence ID" value="MCW6533910.1"/>
    <property type="molecule type" value="Genomic_DNA"/>
</dbReference>
<dbReference type="AlphaFoldDB" id="A0AA41Z4K0"/>
<dbReference type="GO" id="GO:0051536">
    <property type="term" value="F:iron-sulfur cluster binding"/>
    <property type="evidence" value="ECO:0007669"/>
    <property type="project" value="UniProtKB-KW"/>
</dbReference>
<protein>
    <submittedName>
        <fullName evidence="8">RiPP maturation radical SAM C-methyltransferase</fullName>
    </submittedName>
</protein>
<dbReference type="SFLD" id="SFLDG01082">
    <property type="entry name" value="B12-binding_domain_containing"/>
    <property type="match status" value="1"/>
</dbReference>
<keyword evidence="9" id="KW-1185">Reference proteome</keyword>
<dbReference type="CDD" id="cd01335">
    <property type="entry name" value="Radical_SAM"/>
    <property type="match status" value="1"/>
</dbReference>
<gene>
    <name evidence="8" type="ORF">NEE01_03850</name>
</gene>
<dbReference type="SFLD" id="SFLDF00324">
    <property type="entry name" value="bacteriocin_maturation"/>
    <property type="match status" value="1"/>
</dbReference>
<proteinExistence type="predicted"/>
<reference evidence="8" key="1">
    <citation type="submission" date="2022-06" db="EMBL/GenBank/DDBJ databases">
        <title>Sphingomonas sp. nov. isolated from rhizosphere soil of tomato.</title>
        <authorList>
            <person name="Dong H."/>
            <person name="Gao R."/>
        </authorList>
    </citation>
    <scope>NUCLEOTIDE SEQUENCE</scope>
    <source>
        <strain evidence="8">MMSM24</strain>
    </source>
</reference>
<keyword evidence="2" id="KW-0949">S-adenosyl-L-methionine</keyword>
<dbReference type="SFLD" id="SFLDS00029">
    <property type="entry name" value="Radical_SAM"/>
    <property type="match status" value="1"/>
</dbReference>
<dbReference type="InterPro" id="IPR023404">
    <property type="entry name" value="rSAM_horseshoe"/>
</dbReference>
<evidence type="ECO:0000256" key="1">
    <source>
        <dbReference type="ARBA" id="ARBA00001966"/>
    </source>
</evidence>
<dbReference type="Pfam" id="PF04055">
    <property type="entry name" value="Radical_SAM"/>
    <property type="match status" value="1"/>
</dbReference>
<feature type="domain" description="B12-binding" evidence="6">
    <location>
        <begin position="108"/>
        <end position="199"/>
    </location>
</feature>
<dbReference type="PROSITE" id="PS51918">
    <property type="entry name" value="RADICAL_SAM"/>
    <property type="match status" value="1"/>
</dbReference>
<dbReference type="SMART" id="SM00729">
    <property type="entry name" value="Elp3"/>
    <property type="match status" value="1"/>
</dbReference>
<keyword evidence="4" id="KW-0408">Iron</keyword>
<dbReference type="PANTHER" id="PTHR43409">
    <property type="entry name" value="ANAEROBIC MAGNESIUM-PROTOPORPHYRIN IX MONOMETHYL ESTER CYCLASE-RELATED"/>
    <property type="match status" value="1"/>
</dbReference>
<evidence type="ECO:0000259" key="7">
    <source>
        <dbReference type="PROSITE" id="PS51918"/>
    </source>
</evidence>
<evidence type="ECO:0000256" key="2">
    <source>
        <dbReference type="ARBA" id="ARBA00022691"/>
    </source>
</evidence>
<dbReference type="InterPro" id="IPR023984">
    <property type="entry name" value="rSAM_ocin_1"/>
</dbReference>
<organism evidence="8 9">
    <name type="scientific">Sphingomonas lycopersici</name>
    <dbReference type="NCBI Taxonomy" id="2951807"/>
    <lineage>
        <taxon>Bacteria</taxon>
        <taxon>Pseudomonadati</taxon>
        <taxon>Pseudomonadota</taxon>
        <taxon>Alphaproteobacteria</taxon>
        <taxon>Sphingomonadales</taxon>
        <taxon>Sphingomonadaceae</taxon>
        <taxon>Sphingomonas</taxon>
    </lineage>
</organism>
<dbReference type="InterPro" id="IPR007197">
    <property type="entry name" value="rSAM"/>
</dbReference>
<dbReference type="InterPro" id="IPR006638">
    <property type="entry name" value="Elp3/MiaA/NifB-like_rSAM"/>
</dbReference>
<dbReference type="PANTHER" id="PTHR43409:SF7">
    <property type="entry name" value="BLL1977 PROTEIN"/>
    <property type="match status" value="1"/>
</dbReference>
<evidence type="ECO:0000256" key="3">
    <source>
        <dbReference type="ARBA" id="ARBA00022723"/>
    </source>
</evidence>
<evidence type="ECO:0000259" key="6">
    <source>
        <dbReference type="PROSITE" id="PS51332"/>
    </source>
</evidence>
<dbReference type="PROSITE" id="PS51332">
    <property type="entry name" value="B12_BINDING"/>
    <property type="match status" value="1"/>
</dbReference>
<dbReference type="InterPro" id="IPR006158">
    <property type="entry name" value="Cobalamin-bd"/>
</dbReference>
<evidence type="ECO:0000256" key="4">
    <source>
        <dbReference type="ARBA" id="ARBA00023004"/>
    </source>
</evidence>
<evidence type="ECO:0000313" key="8">
    <source>
        <dbReference type="EMBL" id="MCW6533910.1"/>
    </source>
</evidence>
<comment type="cofactor">
    <cofactor evidence="1">
        <name>[4Fe-4S] cluster</name>
        <dbReference type="ChEBI" id="CHEBI:49883"/>
    </cofactor>
</comment>
<sequence length="639" mass="70474">MPWESTSRPSLAIGTLVAIAREAGFDCIAQHLNLELAARMGSAAFDAFAENIELFPLGEHFFAVDLFGRERLDSEAYLARFGGKEPVAGEPPDPLHVLRDSVVPEFLELAGKAIAGYQPDIVGFSCTFNQVLPSLALAARLKTARPDLTVLFGGACVHGAMGEAYAEIFPDLVDHVFTGEADESFPAWLRAFAEGEPDRPVPGVAGRRGGKPARLTHNLDRIPIPDYGAWFAQREALEAQGATMRHVRHLPYESSRGCWWGEKHHCTFCGLNNAGLQFRRKSTPRVVSEIAVQAERHGLTNFMAADNILDFKAYGGLLSELERLAVDLDLFYEIKANLKRRDVAALRRAGVKRVQPGIESFSDHVLRLMNKGVSALQNVQALKWLQEHDIAIDYNLLVGFPGETAHDYSEIIKNISQIVHLPAPNGSAIKVRVDRFSPFFDNAEDLGIRDLRAADFYRYLIPSDIAAAERFAYFFDHDESHLDEFEKEIAEIDALMEEWKRGPIERRARLGRSFVELLKADAGGRSRTVLRDLDALVFVLADGVTSTEQLSRRLHATASDAELDVAIARLTEAQAVLRSGDHLVATVAYAEAHSDTDLRAWVDSNIAVHGGHSPADGAILTDRGVIRELVPNDHGMSCS</sequence>
<dbReference type="Gene3D" id="3.40.50.280">
    <property type="entry name" value="Cobalamin-binding domain"/>
    <property type="match status" value="1"/>
</dbReference>
<comment type="caution">
    <text evidence="8">The sequence shown here is derived from an EMBL/GenBank/DDBJ whole genome shotgun (WGS) entry which is preliminary data.</text>
</comment>
<feature type="domain" description="Radical SAM core" evidence="7">
    <location>
        <begin position="242"/>
        <end position="472"/>
    </location>
</feature>
<dbReference type="GO" id="GO:0046872">
    <property type="term" value="F:metal ion binding"/>
    <property type="evidence" value="ECO:0007669"/>
    <property type="project" value="UniProtKB-KW"/>
</dbReference>
<keyword evidence="3" id="KW-0479">Metal-binding</keyword>
<dbReference type="GO" id="GO:0005829">
    <property type="term" value="C:cytosol"/>
    <property type="evidence" value="ECO:0007669"/>
    <property type="project" value="TreeGrafter"/>
</dbReference>
<dbReference type="GO" id="GO:0003824">
    <property type="term" value="F:catalytic activity"/>
    <property type="evidence" value="ECO:0007669"/>
    <property type="project" value="InterPro"/>
</dbReference>
<dbReference type="SUPFAM" id="SSF102114">
    <property type="entry name" value="Radical SAM enzymes"/>
    <property type="match status" value="1"/>
</dbReference>